<dbReference type="PROSITE" id="PS51257">
    <property type="entry name" value="PROKAR_LIPOPROTEIN"/>
    <property type="match status" value="1"/>
</dbReference>
<evidence type="ECO:0000313" key="3">
    <source>
        <dbReference type="Proteomes" id="UP000257039"/>
    </source>
</evidence>
<name>A0A4P9VI46_9GAMM</name>
<keyword evidence="1" id="KW-0472">Membrane</keyword>
<reference evidence="2 3" key="1">
    <citation type="submission" date="2017-04" db="EMBL/GenBank/DDBJ databases">
        <title>Draft genome sequence of Zooshikella ganghwensis VG4 isolated from Red Sea sediments.</title>
        <authorList>
            <person name="Rehman Z."/>
            <person name="Alam I."/>
            <person name="Kamau A."/>
            <person name="Bajic V."/>
            <person name="Leiknes T."/>
        </authorList>
    </citation>
    <scope>NUCLEOTIDE SEQUENCE [LARGE SCALE GENOMIC DNA]</scope>
    <source>
        <strain evidence="2 3">VG4</strain>
    </source>
</reference>
<dbReference type="AlphaFoldDB" id="A0A4P9VI46"/>
<comment type="caution">
    <text evidence="2">The sequence shown here is derived from an EMBL/GenBank/DDBJ whole genome shotgun (WGS) entry which is preliminary data.</text>
</comment>
<keyword evidence="3" id="KW-1185">Reference proteome</keyword>
<proteinExistence type="predicted"/>
<accession>A0A4P9VI46</accession>
<keyword evidence="1" id="KW-0812">Transmembrane</keyword>
<evidence type="ECO:0000256" key="1">
    <source>
        <dbReference type="SAM" id="Phobius"/>
    </source>
</evidence>
<keyword evidence="1" id="KW-1133">Transmembrane helix</keyword>
<dbReference type="Proteomes" id="UP000257039">
    <property type="component" value="Unassembled WGS sequence"/>
</dbReference>
<dbReference type="EMBL" id="NDXW01000001">
    <property type="protein sequence ID" value="RDH42119.1"/>
    <property type="molecule type" value="Genomic_DNA"/>
</dbReference>
<dbReference type="RefSeq" id="WP_094785670.1">
    <property type="nucleotide sequence ID" value="NZ_NDXW01000001.1"/>
</dbReference>
<organism evidence="2 3">
    <name type="scientific">Zooshikella ganghwensis</name>
    <dbReference type="NCBI Taxonomy" id="202772"/>
    <lineage>
        <taxon>Bacteria</taxon>
        <taxon>Pseudomonadati</taxon>
        <taxon>Pseudomonadota</taxon>
        <taxon>Gammaproteobacteria</taxon>
        <taxon>Oceanospirillales</taxon>
        <taxon>Zooshikellaceae</taxon>
        <taxon>Zooshikella</taxon>
    </lineage>
</organism>
<evidence type="ECO:0000313" key="2">
    <source>
        <dbReference type="EMBL" id="RDH42119.1"/>
    </source>
</evidence>
<feature type="transmembrane region" description="Helical" evidence="1">
    <location>
        <begin position="14"/>
        <end position="33"/>
    </location>
</feature>
<protein>
    <submittedName>
        <fullName evidence="2">Uncharacterized protein</fullName>
    </submittedName>
</protein>
<gene>
    <name evidence="2" type="ORF">B9G39_00930</name>
</gene>
<sequence length="244" mass="28530">MKSLWNSLRENQKALWWCFVTISIVISCIVGWFGESIKFRWTKGIPDDYYRNGNIYIGKLDEKIWGIDLKNNLLTVKGKKTKGWYVKAYVKWSSSGRKCLARKDLSENPKMIPRRYEVEYYGIDLGKEYIISVPQQVNQVINQCDDEVDEINVSFYDQKVVTGGVRIIYLGRSISKSKKLVGYPNPVRIDRCWKEPVYDNSSDVYVGLCKAEVESSDPYYVYHDQIKPYTINLDFYFLDEKPAD</sequence>